<dbReference type="RefSeq" id="WP_274142413.1">
    <property type="nucleotide sequence ID" value="NZ_JAJUBB010000007.1"/>
</dbReference>
<dbReference type="EMBL" id="JAJUBB010000007">
    <property type="protein sequence ID" value="MDD1781877.1"/>
    <property type="molecule type" value="Genomic_DNA"/>
</dbReference>
<comment type="caution">
    <text evidence="2">The sequence shown here is derived from an EMBL/GenBank/DDBJ whole genome shotgun (WGS) entry which is preliminary data.</text>
</comment>
<feature type="domain" description="6-hydroxymethylpterin diphosphokinase MptE-like" evidence="1">
    <location>
        <begin position="192"/>
        <end position="359"/>
    </location>
</feature>
<dbReference type="InterPro" id="IPR002826">
    <property type="entry name" value="MptE-like"/>
</dbReference>
<gene>
    <name evidence="2" type="ORF">LRP49_11895</name>
</gene>
<evidence type="ECO:0000313" key="3">
    <source>
        <dbReference type="Proteomes" id="UP001149821"/>
    </source>
</evidence>
<evidence type="ECO:0000259" key="1">
    <source>
        <dbReference type="Pfam" id="PF01973"/>
    </source>
</evidence>
<accession>A0ABT5QLL6</accession>
<proteinExistence type="predicted"/>
<evidence type="ECO:0000313" key="2">
    <source>
        <dbReference type="EMBL" id="MDD1781877.1"/>
    </source>
</evidence>
<dbReference type="PANTHER" id="PTHR41786:SF1">
    <property type="entry name" value="6-HYDROXYMETHYLPTERIN DIPHOSPHOKINASE MPTE-LIKE DOMAIN-CONTAINING PROTEIN"/>
    <property type="match status" value="1"/>
</dbReference>
<sequence>MTPIYAQNIDVIFTRWPTIAEELEAANVDELTFDVIQKTAATLKVNGIQLCSAYDPVEEAFHYRSLTSGNDYHVWGLGLGSVPALLVQDAKCSSIRVYLYNLPLAKLALSLVPFDWLNDPRVELRFIDENSAEVMHYTAMLSHPGSIILNGDKFISQKSHQWLFFRMENTLVVKHVHRNQLDNEDRFIQRETENAPLLKKMASIDTFLQYRIDDAICIGAGPSLSHHIEELKAVYLQKDRPRFIAAATACKCLLENGIKPDVVYAIDFDIPTSYIPFHIAKNTILIAASRLPHDHMKLWHGEKYYLHLADETYDRISAAFPTQFRPYVYGSVIHPMLHTTLVQGAKTVRFIGCDFGFPNEIVHASMANDANDHNATMQAWTENGYGELIKTSPPYRMFATGVENIISCAPDTRFFNWSRMGARILGAEYMDLAKETEHAI</sequence>
<keyword evidence="3" id="KW-1185">Reference proteome</keyword>
<organism evidence="2 3">
    <name type="scientific">Enterovibrio qingdaonensis</name>
    <dbReference type="NCBI Taxonomy" id="2899818"/>
    <lineage>
        <taxon>Bacteria</taxon>
        <taxon>Pseudomonadati</taxon>
        <taxon>Pseudomonadota</taxon>
        <taxon>Gammaproteobacteria</taxon>
        <taxon>Vibrionales</taxon>
        <taxon>Vibrionaceae</taxon>
        <taxon>Enterovibrio</taxon>
    </lineage>
</organism>
<name>A0ABT5QLL6_9GAMM</name>
<protein>
    <submittedName>
        <fullName evidence="2">DUF115 domain-containing protein</fullName>
    </submittedName>
</protein>
<dbReference type="Pfam" id="PF01973">
    <property type="entry name" value="MptE-like"/>
    <property type="match status" value="1"/>
</dbReference>
<reference evidence="2" key="1">
    <citation type="submission" date="2021-12" db="EMBL/GenBank/DDBJ databases">
        <title>Enterovibrio ZSDZ35 sp. nov. and Enterovibrio ZSDZ42 sp. nov., isolated from coastal seawater in Qingdao.</title>
        <authorList>
            <person name="Zhang P."/>
        </authorList>
    </citation>
    <scope>NUCLEOTIDE SEQUENCE</scope>
    <source>
        <strain evidence="2">ZSDZ35</strain>
    </source>
</reference>
<dbReference type="Proteomes" id="UP001149821">
    <property type="component" value="Unassembled WGS sequence"/>
</dbReference>
<dbReference type="PANTHER" id="PTHR41786">
    <property type="entry name" value="MOTILITY ACCESSORY FACTOR MAF"/>
    <property type="match status" value="1"/>
</dbReference>